<dbReference type="RefSeq" id="WP_066059067.1">
    <property type="nucleotide sequence ID" value="NZ_JBHUNF010000002.1"/>
</dbReference>
<evidence type="ECO:0000256" key="2">
    <source>
        <dbReference type="ARBA" id="ARBA00023125"/>
    </source>
</evidence>
<dbReference type="PRINTS" id="PR00033">
    <property type="entry name" value="HTHASNC"/>
</dbReference>
<keyword evidence="3" id="KW-0804">Transcription</keyword>
<evidence type="ECO:0000313" key="6">
    <source>
        <dbReference type="Proteomes" id="UP001597453"/>
    </source>
</evidence>
<dbReference type="SMART" id="SM00344">
    <property type="entry name" value="HTH_ASNC"/>
    <property type="match status" value="1"/>
</dbReference>
<dbReference type="CDD" id="cd00090">
    <property type="entry name" value="HTH_ARSR"/>
    <property type="match status" value="1"/>
</dbReference>
<keyword evidence="1" id="KW-0805">Transcription regulation</keyword>
<dbReference type="InterPro" id="IPR011991">
    <property type="entry name" value="ArsR-like_HTH"/>
</dbReference>
<dbReference type="PANTHER" id="PTHR30154:SF34">
    <property type="entry name" value="TRANSCRIPTIONAL REGULATOR AZLB"/>
    <property type="match status" value="1"/>
</dbReference>
<dbReference type="PROSITE" id="PS51257">
    <property type="entry name" value="PROKAR_LIPOPROTEIN"/>
    <property type="match status" value="1"/>
</dbReference>
<proteinExistence type="predicted"/>
<evidence type="ECO:0000256" key="3">
    <source>
        <dbReference type="ARBA" id="ARBA00023163"/>
    </source>
</evidence>
<gene>
    <name evidence="5" type="ORF">ACFSUQ_04795</name>
</gene>
<organism evidence="5 6">
    <name type="scientific">Gulosibacter bifidus</name>
    <dbReference type="NCBI Taxonomy" id="272239"/>
    <lineage>
        <taxon>Bacteria</taxon>
        <taxon>Bacillati</taxon>
        <taxon>Actinomycetota</taxon>
        <taxon>Actinomycetes</taxon>
        <taxon>Micrococcales</taxon>
        <taxon>Microbacteriaceae</taxon>
        <taxon>Gulosibacter</taxon>
    </lineage>
</organism>
<dbReference type="Proteomes" id="UP001597453">
    <property type="component" value="Unassembled WGS sequence"/>
</dbReference>
<dbReference type="InterPro" id="IPR019888">
    <property type="entry name" value="Tscrpt_reg_AsnC-like"/>
</dbReference>
<keyword evidence="6" id="KW-1185">Reference proteome</keyword>
<feature type="domain" description="HTH asnC-type" evidence="4">
    <location>
        <begin position="1"/>
        <end position="62"/>
    </location>
</feature>
<dbReference type="EMBL" id="JBHUNF010000002">
    <property type="protein sequence ID" value="MFD2674618.1"/>
    <property type="molecule type" value="Genomic_DNA"/>
</dbReference>
<sequence length="150" mass="16392">MDALDREICSLLQADGRMSLTDLAAQVGLSVAACHRRVKQLEASDTIVGYRATINPEALGLGFEAVVFITMGRTDLETIAAFEAAVIDEPEIVSAQRLFGETDYMLRVLTKNLASYQRLYDETLGTLPGVLRATSTMVMKRLGDEHSVPL</sequence>
<dbReference type="Pfam" id="PF01037">
    <property type="entry name" value="AsnC_trans_reg"/>
    <property type="match status" value="1"/>
</dbReference>
<evidence type="ECO:0000313" key="5">
    <source>
        <dbReference type="EMBL" id="MFD2674618.1"/>
    </source>
</evidence>
<name>A0ABW5RI73_9MICO</name>
<dbReference type="SUPFAM" id="SSF46785">
    <property type="entry name" value="Winged helix' DNA-binding domain"/>
    <property type="match status" value="1"/>
</dbReference>
<dbReference type="Pfam" id="PF13404">
    <property type="entry name" value="HTH_AsnC-type"/>
    <property type="match status" value="1"/>
</dbReference>
<evidence type="ECO:0000256" key="1">
    <source>
        <dbReference type="ARBA" id="ARBA00023015"/>
    </source>
</evidence>
<dbReference type="PROSITE" id="PS50956">
    <property type="entry name" value="HTH_ASNC_2"/>
    <property type="match status" value="1"/>
</dbReference>
<dbReference type="InterPro" id="IPR036388">
    <property type="entry name" value="WH-like_DNA-bd_sf"/>
</dbReference>
<dbReference type="InterPro" id="IPR019887">
    <property type="entry name" value="Tscrpt_reg_AsnC/Lrp_C"/>
</dbReference>
<dbReference type="SUPFAM" id="SSF54909">
    <property type="entry name" value="Dimeric alpha+beta barrel"/>
    <property type="match status" value="1"/>
</dbReference>
<reference evidence="6" key="1">
    <citation type="journal article" date="2019" name="Int. J. Syst. Evol. Microbiol.">
        <title>The Global Catalogue of Microorganisms (GCM) 10K type strain sequencing project: providing services to taxonomists for standard genome sequencing and annotation.</title>
        <authorList>
            <consortium name="The Broad Institute Genomics Platform"/>
            <consortium name="The Broad Institute Genome Sequencing Center for Infectious Disease"/>
            <person name="Wu L."/>
            <person name="Ma J."/>
        </authorList>
    </citation>
    <scope>NUCLEOTIDE SEQUENCE [LARGE SCALE GENOMIC DNA]</scope>
    <source>
        <strain evidence="6">TISTR 1511</strain>
    </source>
</reference>
<evidence type="ECO:0000259" key="4">
    <source>
        <dbReference type="PROSITE" id="PS50956"/>
    </source>
</evidence>
<comment type="caution">
    <text evidence="5">The sequence shown here is derived from an EMBL/GenBank/DDBJ whole genome shotgun (WGS) entry which is preliminary data.</text>
</comment>
<dbReference type="Gene3D" id="3.30.70.920">
    <property type="match status" value="1"/>
</dbReference>
<dbReference type="InterPro" id="IPR036390">
    <property type="entry name" value="WH_DNA-bd_sf"/>
</dbReference>
<dbReference type="InterPro" id="IPR000485">
    <property type="entry name" value="AsnC-type_HTH_dom"/>
</dbReference>
<protein>
    <submittedName>
        <fullName evidence="5">Lrp/AsnC family transcriptional regulator</fullName>
    </submittedName>
</protein>
<keyword evidence="2" id="KW-0238">DNA-binding</keyword>
<accession>A0ABW5RI73</accession>
<dbReference type="InterPro" id="IPR011008">
    <property type="entry name" value="Dimeric_a/b-barrel"/>
</dbReference>
<dbReference type="Gene3D" id="1.10.10.10">
    <property type="entry name" value="Winged helix-like DNA-binding domain superfamily/Winged helix DNA-binding domain"/>
    <property type="match status" value="1"/>
</dbReference>
<dbReference type="PANTHER" id="PTHR30154">
    <property type="entry name" value="LEUCINE-RESPONSIVE REGULATORY PROTEIN"/>
    <property type="match status" value="1"/>
</dbReference>